<keyword evidence="4 6" id="KW-0378">Hydrolase</keyword>
<dbReference type="PANTHER" id="PTHR43806:SF58">
    <property type="entry name" value="ALKALINE PROTEASE 1-RELATED"/>
    <property type="match status" value="1"/>
</dbReference>
<evidence type="ECO:0000256" key="7">
    <source>
        <dbReference type="RuleBase" id="RU003355"/>
    </source>
</evidence>
<dbReference type="InterPro" id="IPR036852">
    <property type="entry name" value="Peptidase_S8/S53_dom_sf"/>
</dbReference>
<dbReference type="InterPro" id="IPR022398">
    <property type="entry name" value="Peptidase_S8_His-AS"/>
</dbReference>
<dbReference type="InterPro" id="IPR023827">
    <property type="entry name" value="Peptidase_S8_Asp-AS"/>
</dbReference>
<feature type="signal peptide" evidence="8">
    <location>
        <begin position="1"/>
        <end position="16"/>
    </location>
</feature>
<dbReference type="Proteomes" id="UP000298493">
    <property type="component" value="Unassembled WGS sequence"/>
</dbReference>
<comment type="caution">
    <text evidence="11">The sequence shown here is derived from an EMBL/GenBank/DDBJ whole genome shotgun (WGS) entry which is preliminary data.</text>
</comment>
<reference evidence="11 12" key="1">
    <citation type="submission" date="2019-04" db="EMBL/GenBank/DDBJ databases">
        <title>High contiguity whole genome sequence and gene annotation resource for two Venturia nashicola isolates.</title>
        <authorList>
            <person name="Prokchorchik M."/>
            <person name="Won K."/>
            <person name="Lee Y."/>
            <person name="Choi E.D."/>
            <person name="Segonzac C."/>
            <person name="Sohn K.H."/>
        </authorList>
    </citation>
    <scope>NUCLEOTIDE SEQUENCE [LARGE SCALE GENOMIC DNA]</scope>
    <source>
        <strain evidence="11 12">PRI2</strain>
    </source>
</reference>
<feature type="active site" description="Charge relay system" evidence="6">
    <location>
        <position position="173"/>
    </location>
</feature>
<dbReference type="Gene3D" id="3.40.50.200">
    <property type="entry name" value="Peptidase S8/S53 domain"/>
    <property type="match status" value="1"/>
</dbReference>
<dbReference type="STRING" id="86259.A0A4Z1PM23"/>
<dbReference type="PRINTS" id="PR00723">
    <property type="entry name" value="SUBTILISIN"/>
</dbReference>
<dbReference type="InterPro" id="IPR037045">
    <property type="entry name" value="S8pro/Inhibitor_I9_sf"/>
</dbReference>
<dbReference type="PANTHER" id="PTHR43806">
    <property type="entry name" value="PEPTIDASE S8"/>
    <property type="match status" value="1"/>
</dbReference>
<feature type="chain" id="PRO_5021471220" evidence="8">
    <location>
        <begin position="17"/>
        <end position="387"/>
    </location>
</feature>
<dbReference type="Gene3D" id="3.30.70.80">
    <property type="entry name" value="Peptidase S8 propeptide/proteinase inhibitor I9"/>
    <property type="match status" value="1"/>
</dbReference>
<accession>A0A4Z1PM23</accession>
<dbReference type="GO" id="GO:0005576">
    <property type="term" value="C:extracellular region"/>
    <property type="evidence" value="ECO:0007669"/>
    <property type="project" value="UniProtKB-ARBA"/>
</dbReference>
<dbReference type="InterPro" id="IPR050131">
    <property type="entry name" value="Peptidase_S8_subtilisin-like"/>
</dbReference>
<keyword evidence="5 6" id="KW-0720">Serine protease</keyword>
<dbReference type="InterPro" id="IPR010259">
    <property type="entry name" value="S8pro/Inhibitor_I9"/>
</dbReference>
<keyword evidence="2 6" id="KW-0645">Protease</keyword>
<feature type="domain" description="Inhibitor I9" evidence="10">
    <location>
        <begin position="42"/>
        <end position="96"/>
    </location>
</feature>
<feature type="domain" description="Peptidase S8/S53" evidence="9">
    <location>
        <begin position="141"/>
        <end position="363"/>
    </location>
</feature>
<dbReference type="InterPro" id="IPR023828">
    <property type="entry name" value="Peptidase_S8_Ser-AS"/>
</dbReference>
<dbReference type="SUPFAM" id="SSF52743">
    <property type="entry name" value="Subtilisin-like"/>
    <property type="match status" value="1"/>
</dbReference>
<dbReference type="PROSITE" id="PS00136">
    <property type="entry name" value="SUBTILASE_ASP"/>
    <property type="match status" value="1"/>
</dbReference>
<comment type="similarity">
    <text evidence="1 6 7">Belongs to the peptidase S8 family.</text>
</comment>
<dbReference type="InterPro" id="IPR015500">
    <property type="entry name" value="Peptidase_S8_subtilisin-rel"/>
</dbReference>
<keyword evidence="12" id="KW-1185">Reference proteome</keyword>
<feature type="active site" description="Charge relay system" evidence="6">
    <location>
        <position position="328"/>
    </location>
</feature>
<dbReference type="PROSITE" id="PS51892">
    <property type="entry name" value="SUBTILASE"/>
    <property type="match status" value="1"/>
</dbReference>
<protein>
    <submittedName>
        <fullName evidence="11">Subtilisin-like serine protease pr1a</fullName>
    </submittedName>
</protein>
<evidence type="ECO:0000256" key="3">
    <source>
        <dbReference type="ARBA" id="ARBA00022729"/>
    </source>
</evidence>
<dbReference type="SUPFAM" id="SSF54897">
    <property type="entry name" value="Protease propeptides/inhibitors"/>
    <property type="match status" value="1"/>
</dbReference>
<evidence type="ECO:0000313" key="11">
    <source>
        <dbReference type="EMBL" id="TID23562.1"/>
    </source>
</evidence>
<dbReference type="EMBL" id="SNSC02000006">
    <property type="protein sequence ID" value="TID23562.1"/>
    <property type="molecule type" value="Genomic_DNA"/>
</dbReference>
<dbReference type="CDD" id="cd04077">
    <property type="entry name" value="Peptidases_S8_PCSK9_ProteinaseK_like"/>
    <property type="match status" value="1"/>
</dbReference>
<evidence type="ECO:0000256" key="8">
    <source>
        <dbReference type="SAM" id="SignalP"/>
    </source>
</evidence>
<organism evidence="11 12">
    <name type="scientific">Venturia nashicola</name>
    <dbReference type="NCBI Taxonomy" id="86259"/>
    <lineage>
        <taxon>Eukaryota</taxon>
        <taxon>Fungi</taxon>
        <taxon>Dikarya</taxon>
        <taxon>Ascomycota</taxon>
        <taxon>Pezizomycotina</taxon>
        <taxon>Dothideomycetes</taxon>
        <taxon>Pleosporomycetidae</taxon>
        <taxon>Venturiales</taxon>
        <taxon>Venturiaceae</taxon>
        <taxon>Venturia</taxon>
    </lineage>
</organism>
<feature type="active site" description="Charge relay system" evidence="6">
    <location>
        <position position="143"/>
    </location>
</feature>
<dbReference type="Pfam" id="PF00082">
    <property type="entry name" value="Peptidase_S8"/>
    <property type="match status" value="1"/>
</dbReference>
<dbReference type="PROSITE" id="PS00137">
    <property type="entry name" value="SUBTILASE_HIS"/>
    <property type="match status" value="1"/>
</dbReference>
<evidence type="ECO:0000256" key="5">
    <source>
        <dbReference type="ARBA" id="ARBA00022825"/>
    </source>
</evidence>
<evidence type="ECO:0000313" key="12">
    <source>
        <dbReference type="Proteomes" id="UP000298493"/>
    </source>
</evidence>
<evidence type="ECO:0000256" key="6">
    <source>
        <dbReference type="PROSITE-ProRule" id="PRU01240"/>
    </source>
</evidence>
<dbReference type="PROSITE" id="PS00138">
    <property type="entry name" value="SUBTILASE_SER"/>
    <property type="match status" value="1"/>
</dbReference>
<sequence>MLSILSALSLVSLALGAPTATPTGKWLVVLKPNSNASPVSVLQSYGDISKTVSEDHVYDIGSFKGFAAHMTTEQLNAMKVDPRVAYMEQDGVVKTQILEVRKTDVTEVDAPWGLGRVSHRSKGSSDYLYQSTAGAGSCAYIIDTGVFAAHPEFEGRATQIKSYTGVKTDDNGHGTHVAGTIGSATYGVAKKSKIFAVKALDGSGTGSWSDIIAGIQFVVGHYKKNTCPSGAVVNMSLGGDKSVSINAAVAAAVDAGIFFAVAAGNESVDFVGTSPADEPKAFAVGASDITDSFADFSNFGKTLGAIAPGVDVLSTWNDGGTKSISGTSMATPHIAGLAAYLGALNGAISPAAMRTKIQSLATANAILLPSFVKSGGTPNKLAFNGFK</sequence>
<name>A0A4Z1PM23_9PEZI</name>
<proteinExistence type="inferred from homology"/>
<evidence type="ECO:0000256" key="4">
    <source>
        <dbReference type="ARBA" id="ARBA00022801"/>
    </source>
</evidence>
<dbReference type="GO" id="GO:0006508">
    <property type="term" value="P:proteolysis"/>
    <property type="evidence" value="ECO:0007669"/>
    <property type="project" value="UniProtKB-KW"/>
</dbReference>
<evidence type="ECO:0000256" key="1">
    <source>
        <dbReference type="ARBA" id="ARBA00011073"/>
    </source>
</evidence>
<dbReference type="InterPro" id="IPR000209">
    <property type="entry name" value="Peptidase_S8/S53_dom"/>
</dbReference>
<dbReference type="GO" id="GO:0004252">
    <property type="term" value="F:serine-type endopeptidase activity"/>
    <property type="evidence" value="ECO:0007669"/>
    <property type="project" value="UniProtKB-UniRule"/>
</dbReference>
<evidence type="ECO:0000259" key="10">
    <source>
        <dbReference type="Pfam" id="PF05922"/>
    </source>
</evidence>
<gene>
    <name evidence="11" type="ORF">E6O75_ATG03198</name>
</gene>
<evidence type="ECO:0000259" key="9">
    <source>
        <dbReference type="Pfam" id="PF00082"/>
    </source>
</evidence>
<dbReference type="FunFam" id="3.40.50.200:FF:000014">
    <property type="entry name" value="Proteinase K"/>
    <property type="match status" value="1"/>
</dbReference>
<keyword evidence="3 8" id="KW-0732">Signal</keyword>
<dbReference type="AlphaFoldDB" id="A0A4Z1PM23"/>
<dbReference type="Pfam" id="PF05922">
    <property type="entry name" value="Inhibitor_I9"/>
    <property type="match status" value="1"/>
</dbReference>
<dbReference type="InterPro" id="IPR034193">
    <property type="entry name" value="PCSK9_ProteinaseK-like"/>
</dbReference>
<dbReference type="OrthoDB" id="206201at2759"/>
<evidence type="ECO:0000256" key="2">
    <source>
        <dbReference type="ARBA" id="ARBA00022670"/>
    </source>
</evidence>